<sequence>MKSDSYVVMTSEQTKKKEKVVQPKKISKESPITILLIVRRGAHIPTTSTQK</sequence>
<feature type="region of interest" description="Disordered" evidence="1">
    <location>
        <begin position="1"/>
        <end position="23"/>
    </location>
</feature>
<comment type="caution">
    <text evidence="2">The sequence shown here is derived from an EMBL/GenBank/DDBJ whole genome shotgun (WGS) entry which is preliminary data.</text>
</comment>
<dbReference type="Proteomes" id="UP000824469">
    <property type="component" value="Unassembled WGS sequence"/>
</dbReference>
<proteinExistence type="predicted"/>
<gene>
    <name evidence="2" type="ORF">KI387_023401</name>
</gene>
<evidence type="ECO:0000256" key="1">
    <source>
        <dbReference type="SAM" id="MobiDB-lite"/>
    </source>
</evidence>
<dbReference type="EMBL" id="JAHRHJ020000005">
    <property type="protein sequence ID" value="KAH9314774.1"/>
    <property type="molecule type" value="Genomic_DNA"/>
</dbReference>
<dbReference type="AlphaFoldDB" id="A0AA38G4N3"/>
<evidence type="ECO:0000313" key="2">
    <source>
        <dbReference type="EMBL" id="KAH9314774.1"/>
    </source>
</evidence>
<reference evidence="2 3" key="1">
    <citation type="journal article" date="2021" name="Nat. Plants">
        <title>The Taxus genome provides insights into paclitaxel biosynthesis.</title>
        <authorList>
            <person name="Xiong X."/>
            <person name="Gou J."/>
            <person name="Liao Q."/>
            <person name="Li Y."/>
            <person name="Zhou Q."/>
            <person name="Bi G."/>
            <person name="Li C."/>
            <person name="Du R."/>
            <person name="Wang X."/>
            <person name="Sun T."/>
            <person name="Guo L."/>
            <person name="Liang H."/>
            <person name="Lu P."/>
            <person name="Wu Y."/>
            <person name="Zhang Z."/>
            <person name="Ro D.K."/>
            <person name="Shang Y."/>
            <person name="Huang S."/>
            <person name="Yan J."/>
        </authorList>
    </citation>
    <scope>NUCLEOTIDE SEQUENCE [LARGE SCALE GENOMIC DNA]</scope>
    <source>
        <strain evidence="2">Ta-2019</strain>
    </source>
</reference>
<feature type="non-terminal residue" evidence="2">
    <location>
        <position position="51"/>
    </location>
</feature>
<organism evidence="2 3">
    <name type="scientific">Taxus chinensis</name>
    <name type="common">Chinese yew</name>
    <name type="synonym">Taxus wallichiana var. chinensis</name>
    <dbReference type="NCBI Taxonomy" id="29808"/>
    <lineage>
        <taxon>Eukaryota</taxon>
        <taxon>Viridiplantae</taxon>
        <taxon>Streptophyta</taxon>
        <taxon>Embryophyta</taxon>
        <taxon>Tracheophyta</taxon>
        <taxon>Spermatophyta</taxon>
        <taxon>Pinopsida</taxon>
        <taxon>Pinidae</taxon>
        <taxon>Conifers II</taxon>
        <taxon>Cupressales</taxon>
        <taxon>Taxaceae</taxon>
        <taxon>Taxus</taxon>
    </lineage>
</organism>
<keyword evidence="3" id="KW-1185">Reference proteome</keyword>
<accession>A0AA38G4N3</accession>
<name>A0AA38G4N3_TAXCH</name>
<evidence type="ECO:0000313" key="3">
    <source>
        <dbReference type="Proteomes" id="UP000824469"/>
    </source>
</evidence>
<protein>
    <submittedName>
        <fullName evidence="2">Uncharacterized protein</fullName>
    </submittedName>
</protein>